<protein>
    <recommendedName>
        <fullName evidence="4">FK506-binding protein</fullName>
        <ecNumber evidence="4">5.2.1.8</ecNumber>
    </recommendedName>
</protein>
<evidence type="ECO:0000313" key="8">
    <source>
        <dbReference type="EnsemblMetazoa" id="XP_014244668.1"/>
    </source>
</evidence>
<dbReference type="InterPro" id="IPR001179">
    <property type="entry name" value="PPIase_FKBP_dom"/>
</dbReference>
<accession>A0A8I6TES2</accession>
<dbReference type="GO" id="GO:0005730">
    <property type="term" value="C:nucleolus"/>
    <property type="evidence" value="ECO:0007669"/>
    <property type="project" value="TreeGrafter"/>
</dbReference>
<keyword evidence="3 4" id="KW-0413">Isomerase</keyword>
<keyword evidence="9" id="KW-1185">Reference proteome</keyword>
<evidence type="ECO:0000313" key="9">
    <source>
        <dbReference type="Proteomes" id="UP000494040"/>
    </source>
</evidence>
<evidence type="ECO:0000256" key="6">
    <source>
        <dbReference type="SAM" id="MobiDB-lite"/>
    </source>
</evidence>
<organism evidence="8 9">
    <name type="scientific">Cimex lectularius</name>
    <name type="common">Bed bug</name>
    <name type="synonym">Acanthia lectularia</name>
    <dbReference type="NCBI Taxonomy" id="79782"/>
    <lineage>
        <taxon>Eukaryota</taxon>
        <taxon>Metazoa</taxon>
        <taxon>Ecdysozoa</taxon>
        <taxon>Arthropoda</taxon>
        <taxon>Hexapoda</taxon>
        <taxon>Insecta</taxon>
        <taxon>Pterygota</taxon>
        <taxon>Neoptera</taxon>
        <taxon>Paraneoptera</taxon>
        <taxon>Hemiptera</taxon>
        <taxon>Heteroptera</taxon>
        <taxon>Panheteroptera</taxon>
        <taxon>Cimicomorpha</taxon>
        <taxon>Cimicidae</taxon>
        <taxon>Cimex</taxon>
    </lineage>
</organism>
<evidence type="ECO:0000256" key="5">
    <source>
        <dbReference type="PROSITE-ProRule" id="PRU00277"/>
    </source>
</evidence>
<comment type="similarity">
    <text evidence="4">Belongs to the FKBP-type PPIase family.</text>
</comment>
<feature type="compositionally biased region" description="Acidic residues" evidence="6">
    <location>
        <begin position="160"/>
        <end position="221"/>
    </location>
</feature>
<dbReference type="PANTHER" id="PTHR43811">
    <property type="entry name" value="FKBP-TYPE PEPTIDYL-PROLYL CIS-TRANS ISOMERASE FKPA"/>
    <property type="match status" value="1"/>
</dbReference>
<dbReference type="PROSITE" id="PS50059">
    <property type="entry name" value="FKBP_PPIASE"/>
    <property type="match status" value="1"/>
</dbReference>
<feature type="region of interest" description="Disordered" evidence="6">
    <location>
        <begin position="98"/>
        <end position="312"/>
    </location>
</feature>
<dbReference type="AlphaFoldDB" id="A0A8I6TES2"/>
<dbReference type="EnsemblMetazoa" id="XM_014389182.1">
    <property type="protein sequence ID" value="XP_014244668.1"/>
    <property type="gene ID" value="LOC106663931"/>
</dbReference>
<dbReference type="SUPFAM" id="SSF69203">
    <property type="entry name" value="Nucleoplasmin-like core domain"/>
    <property type="match status" value="1"/>
</dbReference>
<feature type="compositionally biased region" description="Low complexity" evidence="6">
    <location>
        <begin position="243"/>
        <end position="264"/>
    </location>
</feature>
<dbReference type="GO" id="GO:0003755">
    <property type="term" value="F:peptidyl-prolyl cis-trans isomerase activity"/>
    <property type="evidence" value="ECO:0007669"/>
    <property type="project" value="UniProtKB-KW"/>
</dbReference>
<dbReference type="Gene3D" id="2.60.120.340">
    <property type="entry name" value="Nucleoplasmin core domain"/>
    <property type="match status" value="1"/>
</dbReference>
<feature type="domain" description="PPIase FKBP-type" evidence="7">
    <location>
        <begin position="331"/>
        <end position="419"/>
    </location>
</feature>
<evidence type="ECO:0000256" key="4">
    <source>
        <dbReference type="PIRNR" id="PIRNR001473"/>
    </source>
</evidence>
<comment type="catalytic activity">
    <reaction evidence="1 4 5">
        <text>[protein]-peptidylproline (omega=180) = [protein]-peptidylproline (omega=0)</text>
        <dbReference type="Rhea" id="RHEA:16237"/>
        <dbReference type="Rhea" id="RHEA-COMP:10747"/>
        <dbReference type="Rhea" id="RHEA-COMP:10748"/>
        <dbReference type="ChEBI" id="CHEBI:83833"/>
        <dbReference type="ChEBI" id="CHEBI:83834"/>
        <dbReference type="EC" id="5.2.1.8"/>
    </reaction>
</comment>
<dbReference type="InterPro" id="IPR046357">
    <property type="entry name" value="PPIase_dom_sf"/>
</dbReference>
<dbReference type="Gene3D" id="3.10.50.40">
    <property type="match status" value="1"/>
</dbReference>
<gene>
    <name evidence="8" type="primary">106663931</name>
</gene>
<sequence length="419" mass="46556">MFWGLRLDPGKRYSTTVDKSFHVSMAALDCTTLKTDDDVLSVMLEEGESTVPFILCNLQKQKALQCALDLNFLTGDRITFFCKGNGVVHLSGYIVPEDEFGPFESEEGDDEEEEDEEESIDNSMSSDKGEKKGKLNGVADKRKLKQVGPANKKQTKLEDYSGDDSEESDGDDLNLEDEDDDDEEEEEESDDNKEMSLDWDDSDDSDEDSNKDDVEGSDEEREQVPHVTSQQKKDKKKKKKKQPQQPQSQQSTPKPQQQQQQQQQKKQKTPNGVLPNAQQGKKDKKGETLTSSANKLNKSKTEDSSPQKKTVEGGVQIKDIKVGNGPVCARGKQATVYYTGRFKNNNKIFDSTTQGSGFKFRVGKGDVIKGWDVGVVGMKVGGKRLITCPPHMAYGQKGSPPTIPGNSTLMFEVELKSVN</sequence>
<dbReference type="SUPFAM" id="SSF54534">
    <property type="entry name" value="FKBP-like"/>
    <property type="match status" value="1"/>
</dbReference>
<feature type="compositionally biased region" description="Basic residues" evidence="6">
    <location>
        <begin position="233"/>
        <end position="242"/>
    </location>
</feature>
<feature type="compositionally biased region" description="Acidic residues" evidence="6">
    <location>
        <begin position="98"/>
        <end position="120"/>
    </location>
</feature>
<dbReference type="Pfam" id="PF00254">
    <property type="entry name" value="FKBP_C"/>
    <property type="match status" value="1"/>
</dbReference>
<proteinExistence type="inferred from homology"/>
<dbReference type="EC" id="5.2.1.8" evidence="4"/>
<dbReference type="KEGG" id="clec:106663931"/>
<dbReference type="OrthoDB" id="1902587at2759"/>
<name>A0A8I6TES2_CIMLE</name>
<dbReference type="Proteomes" id="UP000494040">
    <property type="component" value="Unassembled WGS sequence"/>
</dbReference>
<evidence type="ECO:0000259" key="7">
    <source>
        <dbReference type="PROSITE" id="PS50059"/>
    </source>
</evidence>
<dbReference type="InterPro" id="IPR036824">
    <property type="entry name" value="Nucleoplasmin_core_dom_sf"/>
</dbReference>
<evidence type="ECO:0000256" key="1">
    <source>
        <dbReference type="ARBA" id="ARBA00000971"/>
    </source>
</evidence>
<dbReference type="PIRSF" id="PIRSF001473">
    <property type="entry name" value="FK506-bp_FPR3"/>
    <property type="match status" value="1"/>
</dbReference>
<keyword evidence="2 4" id="KW-0697">Rotamase</keyword>
<reference evidence="8" key="1">
    <citation type="submission" date="2022-01" db="UniProtKB">
        <authorList>
            <consortium name="EnsemblMetazoa"/>
        </authorList>
    </citation>
    <scope>IDENTIFICATION</scope>
</reference>
<dbReference type="GO" id="GO:0000785">
    <property type="term" value="C:chromatin"/>
    <property type="evidence" value="ECO:0007669"/>
    <property type="project" value="TreeGrafter"/>
</dbReference>
<dbReference type="Pfam" id="PF17800">
    <property type="entry name" value="NPL"/>
    <property type="match status" value="1"/>
</dbReference>
<dbReference type="FunFam" id="3.10.50.40:FF:000006">
    <property type="entry name" value="Peptidyl-prolyl cis-trans isomerase"/>
    <property type="match status" value="1"/>
</dbReference>
<evidence type="ECO:0000256" key="3">
    <source>
        <dbReference type="ARBA" id="ARBA00023235"/>
    </source>
</evidence>
<dbReference type="OMA" id="CPPHMAY"/>
<dbReference type="InterPro" id="IPR041232">
    <property type="entry name" value="NPL"/>
</dbReference>
<feature type="compositionally biased region" description="Basic and acidic residues" evidence="6">
    <location>
        <begin position="299"/>
        <end position="311"/>
    </location>
</feature>
<dbReference type="InterPro" id="IPR023566">
    <property type="entry name" value="PPIase_Fpr3/Fpr4-like"/>
</dbReference>
<evidence type="ECO:0000256" key="2">
    <source>
        <dbReference type="ARBA" id="ARBA00023110"/>
    </source>
</evidence>
<dbReference type="PANTHER" id="PTHR43811:SF19">
    <property type="entry name" value="39 KDA FK506-BINDING NUCLEAR PROTEIN"/>
    <property type="match status" value="1"/>
</dbReference>